<dbReference type="AlphaFoldDB" id="A0A4V1AEU4"/>
<dbReference type="GO" id="GO:0003723">
    <property type="term" value="F:RNA binding"/>
    <property type="evidence" value="ECO:0007669"/>
    <property type="project" value="InterPro"/>
</dbReference>
<dbReference type="Pfam" id="PF02137">
    <property type="entry name" value="A_deamin"/>
    <property type="match status" value="1"/>
</dbReference>
<name>A0A4V1AEU4_9ASCO</name>
<dbReference type="EMBL" id="CP034460">
    <property type="protein sequence ID" value="QBM90423.1"/>
    <property type="molecule type" value="Genomic_DNA"/>
</dbReference>
<dbReference type="GO" id="GO:0043829">
    <property type="term" value="F:tRNA-specific adenosine-37 deaminase activity"/>
    <property type="evidence" value="ECO:0007669"/>
    <property type="project" value="TreeGrafter"/>
</dbReference>
<dbReference type="PANTHER" id="PTHR47803">
    <property type="entry name" value="TRNA-SPECIFIC ADENOSINE DEAMINASE 1"/>
    <property type="match status" value="1"/>
</dbReference>
<feature type="region of interest" description="Disordered" evidence="1">
    <location>
        <begin position="110"/>
        <end position="154"/>
    </location>
</feature>
<protein>
    <submittedName>
        <fullName evidence="3">tRNA(Ala)-A37 deaminase</fullName>
    </submittedName>
</protein>
<dbReference type="PANTHER" id="PTHR47803:SF1">
    <property type="entry name" value="TRNA-SPECIFIC ADENOSINE DEAMINASE 1"/>
    <property type="match status" value="1"/>
</dbReference>
<dbReference type="PROSITE" id="PS50141">
    <property type="entry name" value="A_DEAMIN_EDITASE"/>
    <property type="match status" value="1"/>
</dbReference>
<feature type="domain" description="A to I editase" evidence="2">
    <location>
        <begin position="54"/>
        <end position="301"/>
    </location>
</feature>
<dbReference type="STRING" id="2163413.A0A4V1AEU4"/>
<evidence type="ECO:0000259" key="2">
    <source>
        <dbReference type="PROSITE" id="PS50141"/>
    </source>
</evidence>
<proteinExistence type="predicted"/>
<keyword evidence="4" id="KW-1185">Reference proteome</keyword>
<organism evidence="3 4">
    <name type="scientific">Metschnikowia aff. pulcherrima</name>
    <dbReference type="NCBI Taxonomy" id="2163413"/>
    <lineage>
        <taxon>Eukaryota</taxon>
        <taxon>Fungi</taxon>
        <taxon>Dikarya</taxon>
        <taxon>Ascomycota</taxon>
        <taxon>Saccharomycotina</taxon>
        <taxon>Pichiomycetes</taxon>
        <taxon>Metschnikowiaceae</taxon>
        <taxon>Metschnikowia</taxon>
    </lineage>
</organism>
<reference evidence="4" key="1">
    <citation type="submission" date="2019-03" db="EMBL/GenBank/DDBJ databases">
        <title>Snf2 controls pulcherriminic acid biosynthesis and connects pigmentation and antifungal activity of the yeast Metschnikowia pulcherrima.</title>
        <authorList>
            <person name="Gore-Lloyd D."/>
            <person name="Sumann I."/>
            <person name="Brachmann A.O."/>
            <person name="Schneeberger K."/>
            <person name="Ortiz-Merino R.A."/>
            <person name="Moreno-Beltran M."/>
            <person name="Schlaefli M."/>
            <person name="Kirner P."/>
            <person name="Santos Kron A."/>
            <person name="Wolfe K.H."/>
            <person name="Piel J."/>
            <person name="Ahrens C.H."/>
            <person name="Henk D."/>
            <person name="Freimoser F.M."/>
        </authorList>
    </citation>
    <scope>NUCLEOTIDE SEQUENCE [LARGE SCALE GENOMIC DNA]</scope>
    <source>
        <strain evidence="4">APC 1.2</strain>
    </source>
</reference>
<dbReference type="InterPro" id="IPR042935">
    <property type="entry name" value="Tad1"/>
</dbReference>
<dbReference type="InterPro" id="IPR002466">
    <property type="entry name" value="A_deamin"/>
</dbReference>
<evidence type="ECO:0000313" key="3">
    <source>
        <dbReference type="EMBL" id="QBM90423.1"/>
    </source>
</evidence>
<evidence type="ECO:0000256" key="1">
    <source>
        <dbReference type="SAM" id="MobiDB-lite"/>
    </source>
</evidence>
<dbReference type="Proteomes" id="UP000292447">
    <property type="component" value="Chromosome V"/>
</dbReference>
<sequence>MTDLGQRVADAVVTAFGKLNVKSGRPTIRLNGVSEWTVLAGLVAIDGDELTVVSVATGVKALPDEVRSFSNGYMVHDMHAEILCLRLFNRYLMEEVKGDCHRLLLESATTNTESVTPMDRSETREGPEEAGKSDTNDGPEHSKFSKNSEPRSEKYRLKPSLKLALYISEPPCGDASMSHVANGQTAWEEPAQKRQKVIRGRANFGHLGIVRTKPGRADSKLSLSKLCSDKLCLKQYTGILNCITSLRIEPIFLDFLVLDETKHVAADFRRCFHERMLQKPERPLQALTYRHSNFPFLKDPERTPLPVSLAYIAISNTSHVINNGVKNGANAKKPRANGASPLSRRSLWQQAEGHVPTFASYNKLKQANKERQNLKLKARKLLGSWPQTGEDDFCL</sequence>
<dbReference type="GO" id="GO:0002100">
    <property type="term" value="P:tRNA wobble adenosine to inosine editing"/>
    <property type="evidence" value="ECO:0007669"/>
    <property type="project" value="InterPro"/>
</dbReference>
<accession>A0A4V1AEU4</accession>
<feature type="compositionally biased region" description="Basic and acidic residues" evidence="1">
    <location>
        <begin position="119"/>
        <end position="154"/>
    </location>
</feature>
<dbReference type="SMART" id="SM00552">
    <property type="entry name" value="ADEAMc"/>
    <property type="match status" value="1"/>
</dbReference>
<gene>
    <name evidence="3" type="primary">MPUL0E06720</name>
    <name evidence="3" type="ORF">METSCH_E06720</name>
</gene>
<evidence type="ECO:0000313" key="4">
    <source>
        <dbReference type="Proteomes" id="UP000292447"/>
    </source>
</evidence>